<accession>A0A9W4XWZ3</accession>
<reference evidence="1" key="1">
    <citation type="submission" date="2023-01" db="EMBL/GenBank/DDBJ databases">
        <authorList>
            <person name="Van Ghelder C."/>
            <person name="Rancurel C."/>
        </authorList>
    </citation>
    <scope>NUCLEOTIDE SEQUENCE</scope>
    <source>
        <strain evidence="1">CNCM I-4278</strain>
    </source>
</reference>
<proteinExistence type="predicted"/>
<name>A0A9W4XWZ3_9PLEO</name>
<dbReference type="Proteomes" id="UP001152607">
    <property type="component" value="Unassembled WGS sequence"/>
</dbReference>
<gene>
    <name evidence="1" type="ORF">PDIGIT_LOCUS9923</name>
</gene>
<dbReference type="EMBL" id="CAOQHR010000007">
    <property type="protein sequence ID" value="CAI6336817.1"/>
    <property type="molecule type" value="Genomic_DNA"/>
</dbReference>
<evidence type="ECO:0000313" key="1">
    <source>
        <dbReference type="EMBL" id="CAI6336817.1"/>
    </source>
</evidence>
<sequence length="92" mass="10561">MLDEIKYLVGFGLKDVVAWGTTGLVVVYEPSMTVIKTPLYDDCSDLILRERDIYERFTQLGGHQGLLRYYGTFDRGIKLEYAPKGNLRFFSS</sequence>
<dbReference type="OrthoDB" id="1668230at2759"/>
<comment type="caution">
    <text evidence="1">The sequence shown here is derived from an EMBL/GenBank/DDBJ whole genome shotgun (WGS) entry which is preliminary data.</text>
</comment>
<evidence type="ECO:0000313" key="2">
    <source>
        <dbReference type="Proteomes" id="UP001152607"/>
    </source>
</evidence>
<protein>
    <submittedName>
        <fullName evidence="1">Uncharacterized protein</fullName>
    </submittedName>
</protein>
<keyword evidence="2" id="KW-1185">Reference proteome</keyword>
<organism evidence="1 2">
    <name type="scientific">Periconia digitata</name>
    <dbReference type="NCBI Taxonomy" id="1303443"/>
    <lineage>
        <taxon>Eukaryota</taxon>
        <taxon>Fungi</taxon>
        <taxon>Dikarya</taxon>
        <taxon>Ascomycota</taxon>
        <taxon>Pezizomycotina</taxon>
        <taxon>Dothideomycetes</taxon>
        <taxon>Pleosporomycetidae</taxon>
        <taxon>Pleosporales</taxon>
        <taxon>Massarineae</taxon>
        <taxon>Periconiaceae</taxon>
        <taxon>Periconia</taxon>
    </lineage>
</organism>
<dbReference type="AlphaFoldDB" id="A0A9W4XWZ3"/>